<dbReference type="PANTHER" id="PTHR10371">
    <property type="entry name" value="NADH DEHYDROGENASE UBIQUINONE FLAVOPROTEIN 2, MITOCHONDRIAL"/>
    <property type="match status" value="1"/>
</dbReference>
<gene>
    <name evidence="8" type="ORF">SAMN05421844_10661</name>
</gene>
<reference evidence="8 9" key="1">
    <citation type="submission" date="2016-10" db="EMBL/GenBank/DDBJ databases">
        <authorList>
            <person name="Varghese N."/>
            <person name="Submissions S."/>
        </authorList>
    </citation>
    <scope>NUCLEOTIDE SEQUENCE [LARGE SCALE GENOMIC DNA]</scope>
    <source>
        <strain evidence="8 9">DSM 26672</strain>
    </source>
</reference>
<feature type="compositionally biased region" description="Basic and acidic residues" evidence="7">
    <location>
        <begin position="289"/>
        <end position="298"/>
    </location>
</feature>
<evidence type="ECO:0000313" key="9">
    <source>
        <dbReference type="Proteomes" id="UP000199468"/>
    </source>
</evidence>
<comment type="caution">
    <text evidence="8">The sequence shown here is derived from an EMBL/GenBank/DDBJ whole genome shotgun (WGS) entry which is preliminary data.</text>
</comment>
<evidence type="ECO:0000256" key="1">
    <source>
        <dbReference type="ARBA" id="ARBA00010643"/>
    </source>
</evidence>
<dbReference type="Gene3D" id="3.40.30.10">
    <property type="entry name" value="Glutaredoxin"/>
    <property type="match status" value="1"/>
</dbReference>
<feature type="region of interest" description="Disordered" evidence="7">
    <location>
        <begin position="243"/>
        <end position="333"/>
    </location>
</feature>
<keyword evidence="4" id="KW-0408">Iron</keyword>
<evidence type="ECO:0000256" key="7">
    <source>
        <dbReference type="SAM" id="MobiDB-lite"/>
    </source>
</evidence>
<dbReference type="NCBIfam" id="TIGR01958">
    <property type="entry name" value="nuoE_fam"/>
    <property type="match status" value="1"/>
</dbReference>
<keyword evidence="3" id="KW-0479">Metal-binding</keyword>
<evidence type="ECO:0000256" key="3">
    <source>
        <dbReference type="ARBA" id="ARBA00022723"/>
    </source>
</evidence>
<feature type="region of interest" description="Disordered" evidence="7">
    <location>
        <begin position="171"/>
        <end position="198"/>
    </location>
</feature>
<comment type="similarity">
    <text evidence="1">Belongs to the complex I 24 kDa subunit family.</text>
</comment>
<dbReference type="Pfam" id="PF01257">
    <property type="entry name" value="2Fe-2S_thioredx"/>
    <property type="match status" value="1"/>
</dbReference>
<feature type="compositionally biased region" description="Low complexity" evidence="7">
    <location>
        <begin position="250"/>
        <end position="281"/>
    </location>
</feature>
<keyword evidence="5" id="KW-0411">Iron-sulfur</keyword>
<dbReference type="CDD" id="cd03064">
    <property type="entry name" value="TRX_Fd_NuoE"/>
    <property type="match status" value="1"/>
</dbReference>
<dbReference type="InterPro" id="IPR042128">
    <property type="entry name" value="NuoE_dom"/>
</dbReference>
<keyword evidence="2" id="KW-0001">2Fe-2S</keyword>
<dbReference type="RefSeq" id="WP_091859021.1">
    <property type="nucleotide sequence ID" value="NZ_FNBZ01000006.1"/>
</dbReference>
<dbReference type="Proteomes" id="UP000199468">
    <property type="component" value="Unassembled WGS sequence"/>
</dbReference>
<protein>
    <submittedName>
        <fullName evidence="8">NADH-quinone oxidoreductase subunit E</fullName>
    </submittedName>
</protein>
<evidence type="ECO:0000313" key="8">
    <source>
        <dbReference type="EMBL" id="SDG94010.1"/>
    </source>
</evidence>
<feature type="compositionally biased region" description="Low complexity" evidence="7">
    <location>
        <begin position="299"/>
        <end position="321"/>
    </location>
</feature>
<dbReference type="InterPro" id="IPR002023">
    <property type="entry name" value="NuoE-like"/>
</dbReference>
<dbReference type="Gene3D" id="1.10.150.20">
    <property type="entry name" value="5' to 3' exonuclease, C-terminal subdomain"/>
    <property type="match status" value="1"/>
</dbReference>
<dbReference type="SUPFAM" id="SSF52833">
    <property type="entry name" value="Thioredoxin-like"/>
    <property type="match status" value="1"/>
</dbReference>
<evidence type="ECO:0000256" key="2">
    <source>
        <dbReference type="ARBA" id="ARBA00022714"/>
    </source>
</evidence>
<name>A0ABY0P8G6_9HYPH</name>
<dbReference type="PROSITE" id="PS01099">
    <property type="entry name" value="COMPLEX1_24K"/>
    <property type="match status" value="1"/>
</dbReference>
<dbReference type="PANTHER" id="PTHR10371:SF3">
    <property type="entry name" value="NADH DEHYDROGENASE [UBIQUINONE] FLAVOPROTEIN 2, MITOCHONDRIAL"/>
    <property type="match status" value="1"/>
</dbReference>
<organism evidence="8 9">
    <name type="scientific">Bosea robiniae</name>
    <dbReference type="NCBI Taxonomy" id="1036780"/>
    <lineage>
        <taxon>Bacteria</taxon>
        <taxon>Pseudomonadati</taxon>
        <taxon>Pseudomonadota</taxon>
        <taxon>Alphaproteobacteria</taxon>
        <taxon>Hyphomicrobiales</taxon>
        <taxon>Boseaceae</taxon>
        <taxon>Bosea</taxon>
    </lineage>
</organism>
<sequence>MSVRRLAPDPIQPASFAFTAANENWIDQQIAKYPEGRQASAVIPLLWKAQEQEGWVSRAVIETVAKRLGMAPMRVLEVATFYTMFNLQPVGEFFVQLCGTTPCALRGAEALKKVCEDVIGPQSTVTADGKLSWLEVECLGACCNAPMAQINVDYYEDLTPASFRQLLDDMRNGRATKPGPQNGRTGSEPEGGPQTLTDKALYDGSMIGAGDWQKRVVEQRKAAAEAAAAKAAAEAEAKKAAEAEAKKAEATPAAVATKPATETAAAGRPKPSAPAQPSSAANDTPAAKGKVEKKDVAEAAKPAATAKPAAVAKPAPAPAATDESKPELLTAARGGKGDDLELIWGVGPKLAKMLNEMGVWHYDQIAKWTPAELAWVDARLTGFKGRALRDDWIAQSKKLATGWRPESKLGDKPAE</sequence>
<proteinExistence type="inferred from homology"/>
<accession>A0ABY0P8G6</accession>
<dbReference type="InterPro" id="IPR036249">
    <property type="entry name" value="Thioredoxin-like_sf"/>
</dbReference>
<evidence type="ECO:0000256" key="5">
    <source>
        <dbReference type="ARBA" id="ARBA00023014"/>
    </source>
</evidence>
<keyword evidence="9" id="KW-1185">Reference proteome</keyword>
<dbReference type="InterPro" id="IPR041921">
    <property type="entry name" value="NuoE_N"/>
</dbReference>
<comment type="cofactor">
    <cofactor evidence="6">
        <name>[2Fe-2S] cluster</name>
        <dbReference type="ChEBI" id="CHEBI:190135"/>
    </cofactor>
</comment>
<evidence type="ECO:0000256" key="4">
    <source>
        <dbReference type="ARBA" id="ARBA00023004"/>
    </source>
</evidence>
<evidence type="ECO:0000256" key="6">
    <source>
        <dbReference type="ARBA" id="ARBA00034078"/>
    </source>
</evidence>
<dbReference type="Gene3D" id="1.10.10.1590">
    <property type="entry name" value="NADH-quinone oxidoreductase subunit E"/>
    <property type="match status" value="1"/>
</dbReference>
<dbReference type="EMBL" id="FNBZ01000006">
    <property type="protein sequence ID" value="SDG94010.1"/>
    <property type="molecule type" value="Genomic_DNA"/>
</dbReference>
<dbReference type="NCBIfam" id="NF005724">
    <property type="entry name" value="PRK07539.1-4"/>
    <property type="match status" value="1"/>
</dbReference>